<evidence type="ECO:0000256" key="1">
    <source>
        <dbReference type="SAM" id="MobiDB-lite"/>
    </source>
</evidence>
<accession>A0AB33K163</accession>
<gene>
    <name evidence="3" type="ORF">KCMC57_53260</name>
</gene>
<dbReference type="InterPro" id="IPR007278">
    <property type="entry name" value="DUF397"/>
</dbReference>
<dbReference type="RefSeq" id="WP_407991125.1">
    <property type="nucleotide sequence ID" value="NZ_AP035881.2"/>
</dbReference>
<dbReference type="AlphaFoldDB" id="A0AB33K163"/>
<evidence type="ECO:0000313" key="3">
    <source>
        <dbReference type="EMBL" id="BFP48958.1"/>
    </source>
</evidence>
<dbReference type="EMBL" id="AP035881">
    <property type="protein sequence ID" value="BFP48958.1"/>
    <property type="molecule type" value="Genomic_DNA"/>
</dbReference>
<organism evidence="3">
    <name type="scientific">Kitasatospora sp. CMC57</name>
    <dbReference type="NCBI Taxonomy" id="3231513"/>
    <lineage>
        <taxon>Bacteria</taxon>
        <taxon>Bacillati</taxon>
        <taxon>Actinomycetota</taxon>
        <taxon>Actinomycetes</taxon>
        <taxon>Kitasatosporales</taxon>
        <taxon>Streptomycetaceae</taxon>
        <taxon>Kitasatospora</taxon>
    </lineage>
</organism>
<sequence length="71" mass="7551">MGGHDHDLSGAEFRSSSYSNNGGQCIQPTMNLHAPRGIVPVRDSKDPDGPRLVFSATAWAAFASFAATFQV</sequence>
<evidence type="ECO:0000259" key="2">
    <source>
        <dbReference type="Pfam" id="PF04149"/>
    </source>
</evidence>
<dbReference type="Pfam" id="PF04149">
    <property type="entry name" value="DUF397"/>
    <property type="match status" value="1"/>
</dbReference>
<name>A0AB33K163_9ACTN</name>
<feature type="domain" description="DUF397" evidence="2">
    <location>
        <begin position="11"/>
        <end position="64"/>
    </location>
</feature>
<feature type="compositionally biased region" description="Polar residues" evidence="1">
    <location>
        <begin position="14"/>
        <end position="29"/>
    </location>
</feature>
<protein>
    <recommendedName>
        <fullName evidence="2">DUF397 domain-containing protein</fullName>
    </recommendedName>
</protein>
<proteinExistence type="predicted"/>
<reference evidence="3" key="1">
    <citation type="submission" date="2024-07" db="EMBL/GenBank/DDBJ databases">
        <title>Complete genome sequences of cellulolytic bacteria, Kitasatospora sp. CMC57 and Streptomyces sp. CMC78, isolated from Japanese agricultural soil.</title>
        <authorList>
            <person name="Hashimoto T."/>
            <person name="Ito M."/>
            <person name="Iwamoto M."/>
            <person name="Fukahori D."/>
            <person name="Shoda T."/>
            <person name="Sakoda M."/>
            <person name="Morohoshi T."/>
            <person name="Mitsuboshi M."/>
            <person name="Nishizawa T."/>
        </authorList>
    </citation>
    <scope>NUCLEOTIDE SEQUENCE</scope>
    <source>
        <strain evidence="3">CMC57</strain>
    </source>
</reference>
<feature type="region of interest" description="Disordered" evidence="1">
    <location>
        <begin position="1"/>
        <end position="29"/>
    </location>
</feature>